<evidence type="ECO:0000313" key="1">
    <source>
        <dbReference type="EMBL" id="SEW03435.1"/>
    </source>
</evidence>
<sequence>MKKIIRRQYRASLKSEINEIAFLQAANQSKQEACAARKNDRVLTCGMFRYKQMVFLYMELIIDDVHPILDDKHRIIDDKNPIIDDQYPIIDDPSIWFPKLTEFLCKWPQMDKEKEWVEMFPVFWFDSPVSIEQWKRKQSPDKRCGRIAVLYPDKLLSYICHHQAIAQEGLLKGDRYQSIAVHENILFSYFETPRDREVVNIKRVDEKSSEIEKWKNVDPVSHFQHFPEANGDDFMIISTIFEIG</sequence>
<accession>A0A1I0NRC1</accession>
<dbReference type="EMBL" id="FOJI01000003">
    <property type="protein sequence ID" value="SEW03435.1"/>
    <property type="molecule type" value="Genomic_DNA"/>
</dbReference>
<keyword evidence="2" id="KW-1185">Reference proteome</keyword>
<dbReference type="AlphaFoldDB" id="A0A1I0NRC1"/>
<organism evidence="1 2">
    <name type="scientific">[Clostridium] fimetarium</name>
    <dbReference type="NCBI Taxonomy" id="99656"/>
    <lineage>
        <taxon>Bacteria</taxon>
        <taxon>Bacillati</taxon>
        <taxon>Bacillota</taxon>
        <taxon>Clostridia</taxon>
        <taxon>Lachnospirales</taxon>
        <taxon>Lachnospiraceae</taxon>
    </lineage>
</organism>
<dbReference type="Proteomes" id="UP000199701">
    <property type="component" value="Unassembled WGS sequence"/>
</dbReference>
<dbReference type="OrthoDB" id="3229063at2"/>
<protein>
    <submittedName>
        <fullName evidence="1">Uncharacterized protein</fullName>
    </submittedName>
</protein>
<proteinExistence type="predicted"/>
<name>A0A1I0NRC1_9FIRM</name>
<dbReference type="RefSeq" id="WP_092451499.1">
    <property type="nucleotide sequence ID" value="NZ_FOJI01000003.1"/>
</dbReference>
<evidence type="ECO:0000313" key="2">
    <source>
        <dbReference type="Proteomes" id="UP000199701"/>
    </source>
</evidence>
<dbReference type="STRING" id="99656.SAMN05421659_103279"/>
<gene>
    <name evidence="1" type="ORF">SAMN05421659_103279</name>
</gene>
<reference evidence="1 2" key="1">
    <citation type="submission" date="2016-10" db="EMBL/GenBank/DDBJ databases">
        <authorList>
            <person name="de Groot N.N."/>
        </authorList>
    </citation>
    <scope>NUCLEOTIDE SEQUENCE [LARGE SCALE GENOMIC DNA]</scope>
    <source>
        <strain evidence="1 2">DSM 9179</strain>
    </source>
</reference>